<gene>
    <name evidence="1" type="ORF">CA13_59220</name>
</gene>
<evidence type="ECO:0000313" key="2">
    <source>
        <dbReference type="Proteomes" id="UP000315010"/>
    </source>
</evidence>
<accession>A0A5C5ZAV6</accession>
<reference evidence="1 2" key="1">
    <citation type="submission" date="2019-02" db="EMBL/GenBank/DDBJ databases">
        <title>Deep-cultivation of Planctomycetes and their phenomic and genomic characterization uncovers novel biology.</title>
        <authorList>
            <person name="Wiegand S."/>
            <person name="Jogler M."/>
            <person name="Boedeker C."/>
            <person name="Pinto D."/>
            <person name="Vollmers J."/>
            <person name="Rivas-Marin E."/>
            <person name="Kohn T."/>
            <person name="Peeters S.H."/>
            <person name="Heuer A."/>
            <person name="Rast P."/>
            <person name="Oberbeckmann S."/>
            <person name="Bunk B."/>
            <person name="Jeske O."/>
            <person name="Meyerdierks A."/>
            <person name="Storesund J.E."/>
            <person name="Kallscheuer N."/>
            <person name="Luecker S."/>
            <person name="Lage O.M."/>
            <person name="Pohl T."/>
            <person name="Merkel B.J."/>
            <person name="Hornburger P."/>
            <person name="Mueller R.-W."/>
            <person name="Bruemmer F."/>
            <person name="Labrenz M."/>
            <person name="Spormann A.M."/>
            <person name="Op Den Camp H."/>
            <person name="Overmann J."/>
            <person name="Amann R."/>
            <person name="Jetten M.S.M."/>
            <person name="Mascher T."/>
            <person name="Medema M.H."/>
            <person name="Devos D.P."/>
            <person name="Kaster A.-K."/>
            <person name="Ovreas L."/>
            <person name="Rohde M."/>
            <person name="Galperin M.Y."/>
            <person name="Jogler C."/>
        </authorList>
    </citation>
    <scope>NUCLEOTIDE SEQUENCE [LARGE SCALE GENOMIC DNA]</scope>
    <source>
        <strain evidence="1 2">CA13</strain>
    </source>
</reference>
<protein>
    <submittedName>
        <fullName evidence="1">Uncharacterized protein</fullName>
    </submittedName>
</protein>
<dbReference type="EMBL" id="SJPJ01000001">
    <property type="protein sequence ID" value="TWT84444.1"/>
    <property type="molecule type" value="Genomic_DNA"/>
</dbReference>
<evidence type="ECO:0000313" key="1">
    <source>
        <dbReference type="EMBL" id="TWT84444.1"/>
    </source>
</evidence>
<proteinExistence type="predicted"/>
<organism evidence="1 2">
    <name type="scientific">Novipirellula herctigrandis</name>
    <dbReference type="NCBI Taxonomy" id="2527986"/>
    <lineage>
        <taxon>Bacteria</taxon>
        <taxon>Pseudomonadati</taxon>
        <taxon>Planctomycetota</taxon>
        <taxon>Planctomycetia</taxon>
        <taxon>Pirellulales</taxon>
        <taxon>Pirellulaceae</taxon>
        <taxon>Novipirellula</taxon>
    </lineage>
</organism>
<comment type="caution">
    <text evidence="1">The sequence shown here is derived from an EMBL/GenBank/DDBJ whole genome shotgun (WGS) entry which is preliminary data.</text>
</comment>
<dbReference type="AlphaFoldDB" id="A0A5C5ZAV6"/>
<sequence length="56" mass="6384">MWARGKRVTLATALIDRLEHHSVVIEPNVPSYCVEKAKQAKTSGKTTTKDKFENWI</sequence>
<keyword evidence="2" id="KW-1185">Reference proteome</keyword>
<dbReference type="Proteomes" id="UP000315010">
    <property type="component" value="Unassembled WGS sequence"/>
</dbReference>
<name>A0A5C5ZAV6_9BACT</name>